<keyword evidence="1" id="KW-0812">Transmembrane</keyword>
<feature type="transmembrane region" description="Helical" evidence="1">
    <location>
        <begin position="40"/>
        <end position="65"/>
    </location>
</feature>
<accession>A0A242KE14</accession>
<gene>
    <name evidence="3" type="ORF">A5888_001192</name>
    <name evidence="2" type="ORF">A5888_001209</name>
</gene>
<dbReference type="EMBL" id="NGMM01000001">
    <property type="protein sequence ID" value="OTP19392.1"/>
    <property type="molecule type" value="Genomic_DNA"/>
</dbReference>
<proteinExistence type="predicted"/>
<keyword evidence="4" id="KW-1185">Reference proteome</keyword>
<dbReference type="EMBL" id="CP147247">
    <property type="protein sequence ID" value="WYJ89470.1"/>
    <property type="molecule type" value="Genomic_DNA"/>
</dbReference>
<evidence type="ECO:0000256" key="1">
    <source>
        <dbReference type="SAM" id="Phobius"/>
    </source>
</evidence>
<organism evidence="2">
    <name type="scientific">Candidatus Enterococcus clewellii</name>
    <dbReference type="NCBI Taxonomy" id="1834193"/>
    <lineage>
        <taxon>Bacteria</taxon>
        <taxon>Bacillati</taxon>
        <taxon>Bacillota</taxon>
        <taxon>Bacilli</taxon>
        <taxon>Lactobacillales</taxon>
        <taxon>Enterococcaceae</taxon>
        <taxon>Enterococcus</taxon>
    </lineage>
</organism>
<evidence type="ECO:0000313" key="3">
    <source>
        <dbReference type="EMBL" id="WYJ89470.1"/>
    </source>
</evidence>
<sequence>MMNSSFLLAFSPFKLLYILCMFFLLLIAIAAHKEKREKLFVVTLLFMLSLSLFYSVGQTIVDFFINFKEAFRGIG</sequence>
<reference evidence="3" key="3">
    <citation type="submission" date="2024-03" db="EMBL/GenBank/DDBJ databases">
        <title>The Genome Sequence of Enterococcus sp. DIV0242b.</title>
        <authorList>
            <consortium name="The Broad Institute Genomics Platform"/>
            <consortium name="The Broad Institute Microbial Omics Core"/>
            <consortium name="The Broad Institute Genomic Center for Infectious Diseases"/>
            <person name="Earl A."/>
            <person name="Manson A."/>
            <person name="Gilmore M."/>
            <person name="Schwartman J."/>
            <person name="Shea T."/>
            <person name="Abouelleil A."/>
            <person name="Cao P."/>
            <person name="Chapman S."/>
            <person name="Cusick C."/>
            <person name="Young S."/>
            <person name="Neafsey D."/>
            <person name="Nusbaum C."/>
            <person name="Birren B."/>
        </authorList>
    </citation>
    <scope>NUCLEOTIDE SEQUENCE</scope>
    <source>
        <strain evidence="3">9E7_DIV0242</strain>
    </source>
</reference>
<reference evidence="3" key="2">
    <citation type="submission" date="2017-05" db="EMBL/GenBank/DDBJ databases">
        <authorList>
            <consortium name="The Broad Institute Genomics Platform"/>
            <consortium name="The Broad Institute Genomic Center for Infectious Diseases"/>
            <person name="Earl A."/>
            <person name="Manson A."/>
            <person name="Schwartman J."/>
            <person name="Gilmore M."/>
            <person name="Abouelleil A."/>
            <person name="Cao P."/>
            <person name="Chapman S."/>
            <person name="Cusick C."/>
            <person name="Shea T."/>
            <person name="Young S."/>
            <person name="Neafsey D."/>
            <person name="Nusbaum C."/>
            <person name="Birren B."/>
        </authorList>
    </citation>
    <scope>NUCLEOTIDE SEQUENCE</scope>
    <source>
        <strain evidence="3">9E7_DIV0242</strain>
    </source>
</reference>
<protein>
    <submittedName>
        <fullName evidence="2">Uncharacterized protein</fullName>
    </submittedName>
</protein>
<keyword evidence="1" id="KW-1133">Transmembrane helix</keyword>
<name>A0A242KE14_9ENTE</name>
<dbReference type="RefSeq" id="WP_086348270.1">
    <property type="nucleotide sequence ID" value="NZ_CP147247.1"/>
</dbReference>
<keyword evidence="1" id="KW-0472">Membrane</keyword>
<dbReference type="AlphaFoldDB" id="A0A242KE14"/>
<dbReference type="Proteomes" id="UP000195141">
    <property type="component" value="Chromosome"/>
</dbReference>
<reference evidence="2" key="1">
    <citation type="submission" date="2017-05" db="EMBL/GenBank/DDBJ databases">
        <title>The Genome Sequence of Enterococcus sp. 9E7_DIV0242.</title>
        <authorList>
            <consortium name="The Broad Institute Genomics Platform"/>
            <consortium name="The Broad Institute Genomic Center for Infectious Diseases"/>
            <person name="Earl A."/>
            <person name="Manson A."/>
            <person name="Schwartman J."/>
            <person name="Gilmore M."/>
            <person name="Abouelleil A."/>
            <person name="Cao P."/>
            <person name="Chapman S."/>
            <person name="Cusick C."/>
            <person name="Shea T."/>
            <person name="Young S."/>
            <person name="Neafsey D."/>
            <person name="Nusbaum C."/>
            <person name="Birren B."/>
        </authorList>
    </citation>
    <scope>NUCLEOTIDE SEQUENCE [LARGE SCALE GENOMIC DNA]</scope>
    <source>
        <strain evidence="2">9E7_DIV0242</strain>
    </source>
</reference>
<evidence type="ECO:0000313" key="4">
    <source>
        <dbReference type="Proteomes" id="UP000195141"/>
    </source>
</evidence>
<evidence type="ECO:0000313" key="2">
    <source>
        <dbReference type="EMBL" id="OTP19392.1"/>
    </source>
</evidence>